<evidence type="ECO:0000313" key="2">
    <source>
        <dbReference type="EMBL" id="CAL5220920.1"/>
    </source>
</evidence>
<name>A0ABP1FQT3_9CHLO</name>
<proteinExistence type="predicted"/>
<accession>A0ABP1FQT3</accession>
<evidence type="ECO:0000256" key="1">
    <source>
        <dbReference type="SAM" id="MobiDB-lite"/>
    </source>
</evidence>
<keyword evidence="3" id="KW-1185">Reference proteome</keyword>
<sequence>MNSNGLANGNGNGNLNGAAGGANYQGYLASLGSSVGAGNANGNGNTGTLNGVGNGNYNEGGQNIGNGNGNNNYGIVNGIGNGNFNGAGVSNVGNNNGNGNLGVANGVGNGNFLVSGSNSGNNNGNGNIGSGNGNGNGNGPLGTAGVGSGNNDGTPVFPAGFQSSQNGNLNGNGNGQGAASKAAQNTASGKGDPYFTGFDQRVFEFIGQPGTMYSLISERHHQVSTRLKLGVMWDHNGTYMDGIGFQYRDHQVTVELSEDGQLAVRVNGERMVMTKGETELELIPFVEGGELLLLWQLHREGLGQAVELTTDLLQVVIWVTPAGTMDDGGLVQPAYLNFDAALLGPPASHEMQGIVGETYNRMLAGAAMDDPDSKYYLPDDYVFHGMGAVEDYVVDSYFAESKFSVFGKDRKRLLIEGDDSPGFGLAYPLSASIRHPAVSSAASLLSSARHRSRRMGRF</sequence>
<gene>
    <name evidence="2" type="primary">g3017</name>
    <name evidence="2" type="ORF">VP750_LOCUS2579</name>
</gene>
<evidence type="ECO:0000313" key="3">
    <source>
        <dbReference type="Proteomes" id="UP001497392"/>
    </source>
</evidence>
<protein>
    <submittedName>
        <fullName evidence="2">G3017 protein</fullName>
    </submittedName>
</protein>
<feature type="compositionally biased region" description="Gly residues" evidence="1">
    <location>
        <begin position="126"/>
        <end position="150"/>
    </location>
</feature>
<comment type="caution">
    <text evidence="2">The sequence shown here is derived from an EMBL/GenBank/DDBJ whole genome shotgun (WGS) entry which is preliminary data.</text>
</comment>
<feature type="compositionally biased region" description="Low complexity" evidence="1">
    <location>
        <begin position="160"/>
        <end position="169"/>
    </location>
</feature>
<dbReference type="EMBL" id="CAXHTA020000004">
    <property type="protein sequence ID" value="CAL5220920.1"/>
    <property type="molecule type" value="Genomic_DNA"/>
</dbReference>
<feature type="region of interest" description="Disordered" evidence="1">
    <location>
        <begin position="123"/>
        <end position="189"/>
    </location>
</feature>
<dbReference type="Proteomes" id="UP001497392">
    <property type="component" value="Unassembled WGS sequence"/>
</dbReference>
<reference evidence="2 3" key="1">
    <citation type="submission" date="2024-06" db="EMBL/GenBank/DDBJ databases">
        <authorList>
            <person name="Kraege A."/>
            <person name="Thomma B."/>
        </authorList>
    </citation>
    <scope>NUCLEOTIDE SEQUENCE [LARGE SCALE GENOMIC DNA]</scope>
</reference>
<organism evidence="2 3">
    <name type="scientific">Coccomyxa viridis</name>
    <dbReference type="NCBI Taxonomy" id="1274662"/>
    <lineage>
        <taxon>Eukaryota</taxon>
        <taxon>Viridiplantae</taxon>
        <taxon>Chlorophyta</taxon>
        <taxon>core chlorophytes</taxon>
        <taxon>Trebouxiophyceae</taxon>
        <taxon>Trebouxiophyceae incertae sedis</taxon>
        <taxon>Coccomyxaceae</taxon>
        <taxon>Coccomyxa</taxon>
    </lineage>
</organism>